<name>A0A1A6H0P9_NEOLE</name>
<dbReference type="Pfam" id="PF05672">
    <property type="entry name" value="MAP7"/>
    <property type="match status" value="2"/>
</dbReference>
<feature type="compositionally biased region" description="Basic and acidic residues" evidence="3">
    <location>
        <begin position="279"/>
        <end position="296"/>
    </location>
</feature>
<feature type="compositionally biased region" description="Basic and acidic residues" evidence="3">
    <location>
        <begin position="227"/>
        <end position="237"/>
    </location>
</feature>
<dbReference type="PANTHER" id="PTHR15268:SF17">
    <property type="entry name" value="BCLAF1 AND THRAP3 FAMILY MEMBER 3"/>
    <property type="match status" value="1"/>
</dbReference>
<reference evidence="4 5" key="1">
    <citation type="submission" date="2016-06" db="EMBL/GenBank/DDBJ databases">
        <title>The Draft Genome Sequence and Annotation of the Desert Woodrat Neotoma lepida.</title>
        <authorList>
            <person name="Campbell M."/>
            <person name="Oakeson K.F."/>
            <person name="Yandell M."/>
            <person name="Halpert J.R."/>
            <person name="Dearing D."/>
        </authorList>
    </citation>
    <scope>NUCLEOTIDE SEQUENCE [LARGE SCALE GENOMIC DNA]</scope>
    <source>
        <strain evidence="4">417</strain>
        <tissue evidence="4">Liver</tissue>
    </source>
</reference>
<protein>
    <submittedName>
        <fullName evidence="4">Uncharacterized protein</fullName>
    </submittedName>
</protein>
<dbReference type="GO" id="GO:0045944">
    <property type="term" value="P:positive regulation of transcription by RNA polymerase II"/>
    <property type="evidence" value="ECO:0007669"/>
    <property type="project" value="TreeGrafter"/>
</dbReference>
<feature type="compositionally biased region" description="Basic and acidic residues" evidence="3">
    <location>
        <begin position="703"/>
        <end position="732"/>
    </location>
</feature>
<comment type="caution">
    <text evidence="4">The sequence shown here is derived from an EMBL/GenBank/DDBJ whole genome shotgun (WGS) entry which is preliminary data.</text>
</comment>
<feature type="compositionally biased region" description="Basic and acidic residues" evidence="3">
    <location>
        <begin position="367"/>
        <end position="400"/>
    </location>
</feature>
<evidence type="ECO:0000313" key="4">
    <source>
        <dbReference type="EMBL" id="OBS71192.1"/>
    </source>
</evidence>
<dbReference type="InterPro" id="IPR008604">
    <property type="entry name" value="MAP7_fam"/>
</dbReference>
<feature type="region of interest" description="Disordered" evidence="3">
    <location>
        <begin position="39"/>
        <end position="66"/>
    </location>
</feature>
<feature type="coiled-coil region" evidence="2">
    <location>
        <begin position="425"/>
        <end position="462"/>
    </location>
</feature>
<feature type="region of interest" description="Disordered" evidence="3">
    <location>
        <begin position="703"/>
        <end position="761"/>
    </location>
</feature>
<dbReference type="Proteomes" id="UP000092124">
    <property type="component" value="Unassembled WGS sequence"/>
</dbReference>
<proteinExistence type="inferred from homology"/>
<feature type="region of interest" description="Disordered" evidence="3">
    <location>
        <begin position="161"/>
        <end position="312"/>
    </location>
</feature>
<dbReference type="Pfam" id="PF15440">
    <property type="entry name" value="THRAP3_BCLAF1"/>
    <property type="match status" value="2"/>
</dbReference>
<feature type="region of interest" description="Disordered" evidence="3">
    <location>
        <begin position="347"/>
        <end position="400"/>
    </location>
</feature>
<gene>
    <name evidence="4" type="ORF">A6R68_00253</name>
</gene>
<feature type="region of interest" description="Disordered" evidence="3">
    <location>
        <begin position="524"/>
        <end position="557"/>
    </location>
</feature>
<dbReference type="EMBL" id="LZPO01063975">
    <property type="protein sequence ID" value="OBS71192.1"/>
    <property type="molecule type" value="Genomic_DNA"/>
</dbReference>
<sequence length="1220" mass="140063">LGKGFYLNPETAREQQILEKQKRAKLQYEKQIEERWRKLEEQRQREDQKRAAVEEKRKQKLREEEERMEAMMRRSLERTQLLELKKKYSWAGSQASGSGGRDGESENTLPLPLTLAASTLPSDTETTTAAAESTNGIPEHHHTIIEMEGKQSAVLQWSTAEPLGSPLKSSYKSSPTRTTEKKKGTLTGGMGDAGKGAVAGAEPSQMEKVKKGRVTSVPTGCSGFPLRRYEPHEDIHKKSTSPVKSKTPSKAYPQSPKTVKPPYIGSPVKYRFPPIPAEETLKKKAEREKSNKEREGATGQQATGLPIEEIPEKHVADKYATEKHEVDKHATEKYVTDKQATEMYSATGGKAEHSAGKPTAGTTDAEEAAKILAEKRRQARLQKEQEEQERLEKEEQERYTRIQTSVIRCTECEALIVPRASSHRNKEAAEAKAQEEAKQMRFEREQLMLQIEQERLERKKKEDPKVEIQPVADVENKTKPVVPNKIEINGLNTCQEVNVSEHAAPETFPDNIFSSGLKPVGAPVHLEGLDGKSNSLDDSTEEVQSMDVRSLSPQPRNFEYYEERQFHGHYDPEYRNDPKRSFTWRMDDEKHGQNTARIPPRVNPYYQSYENRSPSPNVKSVENFDTYQPYQEYFPGIGDDDRRSQYMPTYTESATTYTEHERDCYPPEIQERYIPDEHRVRGSGSGGKPAQMSLADSFRFEETWHEDESGHQRVQEESYPESPRRGSEDFDARNPFQKRYPEDLDFSNYGYTSERPTDATRYENTEPANIPQWKPEHSFVPFQEKNEEWSFGSQSHIYTEREYPEISSAIRLSYDYCHKHHKLADSEQDFPDERFPKYLKEEDRKYSSLKVPGNRESDCFSAARGRENESEEFSGPFQLYKEDCVSYTNTNISYTNTNIMEADLGPCNDKRKKKIKDCRKESASSSKQRDASTKLEEKRYSFFKKKPLIVQIDGNKMDTFRSTSGYSADRQLSHDLVAVGRKNDNFHPVFQHLDSPQIPENKPTEEFAQEILSLIHEVRGWRIDMSLADLQNKQATEYEPDKTPGKVIDSNDLRHDIERRRKERLQNEDESIFHMASPTERIMLCREKMALLRRYLELRKIIKTEEALKDLSRTFWVADSSPILSHNLVQKSLYIQAKYQCLRFAGPRGFITNKFRNISEEKKGNQCQLGISSMPTSGDLFSRPPANGGTLHSLETQLQCNLACDGAPNLTAKNTFLQKS</sequence>
<feature type="non-terminal residue" evidence="4">
    <location>
        <position position="1"/>
    </location>
</feature>
<evidence type="ECO:0000313" key="5">
    <source>
        <dbReference type="Proteomes" id="UP000092124"/>
    </source>
</evidence>
<keyword evidence="2" id="KW-0175">Coiled coil</keyword>
<dbReference type="GO" id="GO:0015630">
    <property type="term" value="C:microtubule cytoskeleton"/>
    <property type="evidence" value="ECO:0007669"/>
    <property type="project" value="InterPro"/>
</dbReference>
<feature type="region of interest" description="Disordered" evidence="3">
    <location>
        <begin position="118"/>
        <end position="137"/>
    </location>
</feature>
<dbReference type="GO" id="GO:0003677">
    <property type="term" value="F:DNA binding"/>
    <property type="evidence" value="ECO:0007669"/>
    <property type="project" value="TreeGrafter"/>
</dbReference>
<evidence type="ECO:0000256" key="2">
    <source>
        <dbReference type="SAM" id="Coils"/>
    </source>
</evidence>
<dbReference type="OrthoDB" id="9935637at2759"/>
<organism evidence="4 5">
    <name type="scientific">Neotoma lepida</name>
    <name type="common">Desert woodrat</name>
    <dbReference type="NCBI Taxonomy" id="56216"/>
    <lineage>
        <taxon>Eukaryota</taxon>
        <taxon>Metazoa</taxon>
        <taxon>Chordata</taxon>
        <taxon>Craniata</taxon>
        <taxon>Vertebrata</taxon>
        <taxon>Euteleostomi</taxon>
        <taxon>Mammalia</taxon>
        <taxon>Eutheria</taxon>
        <taxon>Euarchontoglires</taxon>
        <taxon>Glires</taxon>
        <taxon>Rodentia</taxon>
        <taxon>Myomorpha</taxon>
        <taxon>Muroidea</taxon>
        <taxon>Cricetidae</taxon>
        <taxon>Neotominae</taxon>
        <taxon>Neotoma</taxon>
    </lineage>
</organism>
<dbReference type="AlphaFoldDB" id="A0A1A6H0P9"/>
<feature type="compositionally biased region" description="Low complexity" evidence="3">
    <location>
        <begin position="118"/>
        <end position="134"/>
    </location>
</feature>
<dbReference type="GO" id="GO:0000226">
    <property type="term" value="P:microtubule cytoskeleton organization"/>
    <property type="evidence" value="ECO:0007669"/>
    <property type="project" value="InterPro"/>
</dbReference>
<dbReference type="GO" id="GO:0003712">
    <property type="term" value="F:transcription coregulator activity"/>
    <property type="evidence" value="ECO:0007669"/>
    <property type="project" value="TreeGrafter"/>
</dbReference>
<evidence type="ECO:0000256" key="1">
    <source>
        <dbReference type="ARBA" id="ARBA00006481"/>
    </source>
</evidence>
<dbReference type="GO" id="GO:0016592">
    <property type="term" value="C:mediator complex"/>
    <property type="evidence" value="ECO:0007669"/>
    <property type="project" value="TreeGrafter"/>
</dbReference>
<keyword evidence="5" id="KW-1185">Reference proteome</keyword>
<dbReference type="InterPro" id="IPR029199">
    <property type="entry name" value="THRAP3_BCLAF1"/>
</dbReference>
<dbReference type="PANTHER" id="PTHR15268">
    <property type="entry name" value="THRAP3/BCLAF1"/>
    <property type="match status" value="1"/>
</dbReference>
<comment type="similarity">
    <text evidence="1">Belongs to the BCLAF1/THRAP3 family.</text>
</comment>
<accession>A0A1A6H0P9</accession>
<feature type="region of interest" description="Disordered" evidence="3">
    <location>
        <begin position="89"/>
        <end position="109"/>
    </location>
</feature>
<evidence type="ECO:0000256" key="3">
    <source>
        <dbReference type="SAM" id="MobiDB-lite"/>
    </source>
</evidence>
<feature type="compositionally biased region" description="Low complexity" evidence="3">
    <location>
        <begin position="240"/>
        <end position="250"/>
    </location>
</feature>